<protein>
    <submittedName>
        <fullName evidence="2">Uncharacterized protein</fullName>
    </submittedName>
</protein>
<proteinExistence type="predicted"/>
<gene>
    <name evidence="2" type="ORF">FHS82_001023</name>
</gene>
<feature type="region of interest" description="Disordered" evidence="1">
    <location>
        <begin position="1"/>
        <end position="25"/>
    </location>
</feature>
<evidence type="ECO:0000313" key="3">
    <source>
        <dbReference type="Proteomes" id="UP001429580"/>
    </source>
</evidence>
<name>A0ABX0UW57_9HYPH</name>
<evidence type="ECO:0000256" key="1">
    <source>
        <dbReference type="SAM" id="MobiDB-lite"/>
    </source>
</evidence>
<dbReference type="Proteomes" id="UP001429580">
    <property type="component" value="Unassembled WGS sequence"/>
</dbReference>
<comment type="caution">
    <text evidence="2">The sequence shown here is derived from an EMBL/GenBank/DDBJ whole genome shotgun (WGS) entry which is preliminary data.</text>
</comment>
<reference evidence="2 3" key="1">
    <citation type="submission" date="2020-03" db="EMBL/GenBank/DDBJ databases">
        <title>Genomic Encyclopedia of Type Strains, Phase IV (KMG-IV): sequencing the most valuable type-strain genomes for metagenomic binning, comparative biology and taxonomic classification.</title>
        <authorList>
            <person name="Goeker M."/>
        </authorList>
    </citation>
    <scope>NUCLEOTIDE SEQUENCE [LARGE SCALE GENOMIC DNA]</scope>
    <source>
        <strain evidence="2 3">DSM 103870</strain>
    </source>
</reference>
<accession>A0ABX0UW57</accession>
<evidence type="ECO:0000313" key="2">
    <source>
        <dbReference type="EMBL" id="NIJ57197.1"/>
    </source>
</evidence>
<dbReference type="EMBL" id="JAASQI010000002">
    <property type="protein sequence ID" value="NIJ57197.1"/>
    <property type="molecule type" value="Genomic_DNA"/>
</dbReference>
<sequence length="222" mass="24042">MSAIDAGNAVTERARPKAASKRAKDLSSSAFGRLKPISIVGRTPAGKAQWICKCECGNTKVVTSGNLTSGQIQSCGCLKREIAAKMAVDRSFKHGHAVRRAHSGEYRSYRAMLSRCNNPNATSYHLYGGRGISVCERWLRGDGENAGFDCFLADMGPRPSASHSIDRWPDGDGGYRPGNCRWATPKQQGGNGVRKRDELGEAIDLQSPRAGTAFHWLMRAAS</sequence>
<keyword evidence="3" id="KW-1185">Reference proteome</keyword>
<organism evidence="2 3">
    <name type="scientific">Pseudochelatococcus lubricantis</name>
    <dbReference type="NCBI Taxonomy" id="1538102"/>
    <lineage>
        <taxon>Bacteria</taxon>
        <taxon>Pseudomonadati</taxon>
        <taxon>Pseudomonadota</taxon>
        <taxon>Alphaproteobacteria</taxon>
        <taxon>Hyphomicrobiales</taxon>
        <taxon>Chelatococcaceae</taxon>
        <taxon>Pseudochelatococcus</taxon>
    </lineage>
</organism>